<feature type="domain" description="N-acetyltransferase" evidence="4">
    <location>
        <begin position="1"/>
        <end position="133"/>
    </location>
</feature>
<dbReference type="InterPro" id="IPR000182">
    <property type="entry name" value="GNAT_dom"/>
</dbReference>
<keyword evidence="2" id="KW-0012">Acyltransferase</keyword>
<dbReference type="Proteomes" id="UP000653674">
    <property type="component" value="Unassembled WGS sequence"/>
</dbReference>
<feature type="region of interest" description="Disordered" evidence="3">
    <location>
        <begin position="1"/>
        <end position="22"/>
    </location>
</feature>
<dbReference type="CDD" id="cd04301">
    <property type="entry name" value="NAT_SF"/>
    <property type="match status" value="1"/>
</dbReference>
<keyword evidence="6" id="KW-1185">Reference proteome</keyword>
<accession>A0A8J3PQ27</accession>
<reference evidence="5" key="1">
    <citation type="submission" date="2021-01" db="EMBL/GenBank/DDBJ databases">
        <title>Whole genome shotgun sequence of Planosporangium flavigriseum NBRC 105377.</title>
        <authorList>
            <person name="Komaki H."/>
            <person name="Tamura T."/>
        </authorList>
    </citation>
    <scope>NUCLEOTIDE SEQUENCE</scope>
    <source>
        <strain evidence="5">NBRC 105377</strain>
    </source>
</reference>
<comment type="caution">
    <text evidence="5">The sequence shown here is derived from an EMBL/GenBank/DDBJ whole genome shotgun (WGS) entry which is preliminary data.</text>
</comment>
<keyword evidence="1" id="KW-0808">Transferase</keyword>
<dbReference type="AlphaFoldDB" id="A0A8J3PQ27"/>
<dbReference type="EMBL" id="BONU01000034">
    <property type="protein sequence ID" value="GIG75641.1"/>
    <property type="molecule type" value="Genomic_DNA"/>
</dbReference>
<evidence type="ECO:0000313" key="5">
    <source>
        <dbReference type="EMBL" id="GIG75641.1"/>
    </source>
</evidence>
<name>A0A8J3PQ27_9ACTN</name>
<sequence>MGRYLNRPASSGEVNDAMGSDPNHDLVPPNGLFLLARVAGRPVGCVGLRLLVPDIAEIKRMYVRPEVRGLGLGADLLAAAEDAAHALGATRTRLDTRHDLVEARRLYASHGYVEIPPYSDNPYADHWFEKRLA</sequence>
<evidence type="ECO:0000256" key="1">
    <source>
        <dbReference type="ARBA" id="ARBA00022679"/>
    </source>
</evidence>
<dbReference type="Pfam" id="PF00583">
    <property type="entry name" value="Acetyltransf_1"/>
    <property type="match status" value="1"/>
</dbReference>
<dbReference type="SUPFAM" id="SSF55729">
    <property type="entry name" value="Acyl-CoA N-acyltransferases (Nat)"/>
    <property type="match status" value="1"/>
</dbReference>
<evidence type="ECO:0000259" key="4">
    <source>
        <dbReference type="PROSITE" id="PS51186"/>
    </source>
</evidence>
<dbReference type="InterPro" id="IPR016181">
    <property type="entry name" value="Acyl_CoA_acyltransferase"/>
</dbReference>
<proteinExistence type="predicted"/>
<organism evidence="5 6">
    <name type="scientific">Planosporangium flavigriseum</name>
    <dbReference type="NCBI Taxonomy" id="373681"/>
    <lineage>
        <taxon>Bacteria</taxon>
        <taxon>Bacillati</taxon>
        <taxon>Actinomycetota</taxon>
        <taxon>Actinomycetes</taxon>
        <taxon>Micromonosporales</taxon>
        <taxon>Micromonosporaceae</taxon>
        <taxon>Planosporangium</taxon>
    </lineage>
</organism>
<gene>
    <name evidence="5" type="ORF">Pfl04_40450</name>
</gene>
<dbReference type="InterPro" id="IPR050832">
    <property type="entry name" value="Bact_Acetyltransf"/>
</dbReference>
<dbReference type="RefSeq" id="WP_239075644.1">
    <property type="nucleotide sequence ID" value="NZ_BAAAQJ010000030.1"/>
</dbReference>
<dbReference type="Gene3D" id="3.40.630.30">
    <property type="match status" value="1"/>
</dbReference>
<evidence type="ECO:0000256" key="2">
    <source>
        <dbReference type="ARBA" id="ARBA00023315"/>
    </source>
</evidence>
<evidence type="ECO:0000313" key="6">
    <source>
        <dbReference type="Proteomes" id="UP000653674"/>
    </source>
</evidence>
<evidence type="ECO:0000256" key="3">
    <source>
        <dbReference type="SAM" id="MobiDB-lite"/>
    </source>
</evidence>
<protein>
    <recommendedName>
        <fullName evidence="4">N-acetyltransferase domain-containing protein</fullName>
    </recommendedName>
</protein>
<dbReference type="PANTHER" id="PTHR43877:SF2">
    <property type="entry name" value="AMINOALKYLPHOSPHONATE N-ACETYLTRANSFERASE-RELATED"/>
    <property type="match status" value="1"/>
</dbReference>
<dbReference type="PROSITE" id="PS51186">
    <property type="entry name" value="GNAT"/>
    <property type="match status" value="1"/>
</dbReference>
<dbReference type="GO" id="GO:0016747">
    <property type="term" value="F:acyltransferase activity, transferring groups other than amino-acyl groups"/>
    <property type="evidence" value="ECO:0007669"/>
    <property type="project" value="InterPro"/>
</dbReference>
<dbReference type="PANTHER" id="PTHR43877">
    <property type="entry name" value="AMINOALKYLPHOSPHONATE N-ACETYLTRANSFERASE-RELATED-RELATED"/>
    <property type="match status" value="1"/>
</dbReference>